<proteinExistence type="predicted"/>
<dbReference type="PANTHER" id="PTHR14614">
    <property type="entry name" value="HEPATOCELLULAR CARCINOMA-ASSOCIATED ANTIGEN"/>
    <property type="match status" value="1"/>
</dbReference>
<dbReference type="Pfam" id="PF10294">
    <property type="entry name" value="Methyltransf_16"/>
    <property type="match status" value="1"/>
</dbReference>
<evidence type="ECO:0000313" key="1">
    <source>
        <dbReference type="EMBL" id="OCB86630.1"/>
    </source>
</evidence>
<dbReference type="GO" id="GO:0008757">
    <property type="term" value="F:S-adenosylmethionine-dependent methyltransferase activity"/>
    <property type="evidence" value="ECO:0007669"/>
    <property type="project" value="UniProtKB-ARBA"/>
</dbReference>
<dbReference type="PANTHER" id="PTHR14614:SF10">
    <property type="entry name" value="PROTEIN N-TERMINAL AND LYSINE N-METHYLTRANSFERASE EFM7"/>
    <property type="match status" value="1"/>
</dbReference>
<sequence length="305" mass="32767">MSISSLDLQDIDIMSDSLSLMGEDVDSMNDDGTVRYGDIMLNIAAKVSTNAAVFVSHLSQTIVSLRAILLKETLMDFVLGRQDQLFSPSLLLAEHIERGLIPLEGKTVVELGAGCALPSILAATLSAPPALIAITDYPDEAILANLRINFRANARLINPKCSVVCAGHEWGTDTARILESLKLHPQAASSGFDIAILSDLLHFHNSHPAILASLTSLLARTSSARAYIASGTYTPAHVCANFLRLATAAGLVLSEGAPEDEWHGSREVWRIGKLSPNDLGVRKAMCRWWVARWDDGVPSASDALS</sequence>
<name>A0A9Q5HVH0_SANBA</name>
<dbReference type="OrthoDB" id="46564at2759"/>
<dbReference type="InterPro" id="IPR029063">
    <property type="entry name" value="SAM-dependent_MTases_sf"/>
</dbReference>
<dbReference type="EMBL" id="LNZH02000200">
    <property type="protein sequence ID" value="OCB86630.1"/>
    <property type="molecule type" value="Genomic_DNA"/>
</dbReference>
<reference evidence="1" key="1">
    <citation type="submission" date="2016-06" db="EMBL/GenBank/DDBJ databases">
        <title>Draft Genome sequence of the fungus Inonotus baumii.</title>
        <authorList>
            <person name="Zhu H."/>
            <person name="Lin W."/>
        </authorList>
    </citation>
    <scope>NUCLEOTIDE SEQUENCE</scope>
    <source>
        <strain evidence="1">821</strain>
    </source>
</reference>
<accession>A0A9Q5HVH0</accession>
<comment type="caution">
    <text evidence="1">The sequence shown here is derived from an EMBL/GenBank/DDBJ whole genome shotgun (WGS) entry which is preliminary data.</text>
</comment>
<dbReference type="GO" id="GO:0005737">
    <property type="term" value="C:cytoplasm"/>
    <property type="evidence" value="ECO:0007669"/>
    <property type="project" value="TreeGrafter"/>
</dbReference>
<dbReference type="Proteomes" id="UP000757232">
    <property type="component" value="Unassembled WGS sequence"/>
</dbReference>
<dbReference type="AlphaFoldDB" id="A0A9Q5HVH0"/>
<organism evidence="1 2">
    <name type="scientific">Sanghuangporus baumii</name>
    <name type="common">Phellinus baumii</name>
    <dbReference type="NCBI Taxonomy" id="108892"/>
    <lineage>
        <taxon>Eukaryota</taxon>
        <taxon>Fungi</taxon>
        <taxon>Dikarya</taxon>
        <taxon>Basidiomycota</taxon>
        <taxon>Agaricomycotina</taxon>
        <taxon>Agaricomycetes</taxon>
        <taxon>Hymenochaetales</taxon>
        <taxon>Hymenochaetaceae</taxon>
        <taxon>Sanghuangporus</taxon>
    </lineage>
</organism>
<dbReference type="InterPro" id="IPR019410">
    <property type="entry name" value="Methyltransf_16"/>
</dbReference>
<gene>
    <name evidence="1" type="ORF">A7U60_g6309</name>
</gene>
<protein>
    <submittedName>
        <fullName evidence="1">Uncharacterized protein</fullName>
    </submittedName>
</protein>
<dbReference type="SUPFAM" id="SSF53335">
    <property type="entry name" value="S-adenosyl-L-methionine-dependent methyltransferases"/>
    <property type="match status" value="1"/>
</dbReference>
<dbReference type="Gene3D" id="3.40.50.150">
    <property type="entry name" value="Vaccinia Virus protein VP39"/>
    <property type="match status" value="1"/>
</dbReference>
<keyword evidence="2" id="KW-1185">Reference proteome</keyword>
<evidence type="ECO:0000313" key="2">
    <source>
        <dbReference type="Proteomes" id="UP000757232"/>
    </source>
</evidence>